<accession>A0A816UFZ0</accession>
<dbReference type="AlphaFoldDB" id="A0A816UFZ0"/>
<feature type="region of interest" description="Disordered" evidence="1">
    <location>
        <begin position="1"/>
        <end position="25"/>
    </location>
</feature>
<proteinExistence type="predicted"/>
<dbReference type="Proteomes" id="UP001295469">
    <property type="component" value="Chromosome C08"/>
</dbReference>
<name>A0A816UFZ0_BRANA</name>
<dbReference type="EMBL" id="HG994372">
    <property type="protein sequence ID" value="CAF2111463.1"/>
    <property type="molecule type" value="Genomic_DNA"/>
</dbReference>
<evidence type="ECO:0000256" key="1">
    <source>
        <dbReference type="SAM" id="MobiDB-lite"/>
    </source>
</evidence>
<evidence type="ECO:0000313" key="2">
    <source>
        <dbReference type="EMBL" id="CAF2111463.1"/>
    </source>
</evidence>
<sequence length="99" mass="10975">MNLKQTFPKTGDDRNGRGGRRRWRRNLFASSENEFATCGQEEEGTELELTVVDEDAATPPPPLAASKSGKGVASFRRVSLSPCLSINLHLQRARQFSNL</sequence>
<reference evidence="2" key="1">
    <citation type="submission" date="2021-01" db="EMBL/GenBank/DDBJ databases">
        <authorList>
            <consortium name="Genoscope - CEA"/>
            <person name="William W."/>
        </authorList>
    </citation>
    <scope>NUCLEOTIDE SEQUENCE</scope>
</reference>
<gene>
    <name evidence="2" type="ORF">DARMORV10_C08P28600.1</name>
</gene>
<organism evidence="2">
    <name type="scientific">Brassica napus</name>
    <name type="common">Rape</name>
    <dbReference type="NCBI Taxonomy" id="3708"/>
    <lineage>
        <taxon>Eukaryota</taxon>
        <taxon>Viridiplantae</taxon>
        <taxon>Streptophyta</taxon>
        <taxon>Embryophyta</taxon>
        <taxon>Tracheophyta</taxon>
        <taxon>Spermatophyta</taxon>
        <taxon>Magnoliopsida</taxon>
        <taxon>eudicotyledons</taxon>
        <taxon>Gunneridae</taxon>
        <taxon>Pentapetalae</taxon>
        <taxon>rosids</taxon>
        <taxon>malvids</taxon>
        <taxon>Brassicales</taxon>
        <taxon>Brassicaceae</taxon>
        <taxon>Brassiceae</taxon>
        <taxon>Brassica</taxon>
    </lineage>
</organism>
<protein>
    <submittedName>
        <fullName evidence="2">(rape) hypothetical protein</fullName>
    </submittedName>
</protein>